<evidence type="ECO:0000313" key="1">
    <source>
        <dbReference type="EMBL" id="KAI0056275.1"/>
    </source>
</evidence>
<dbReference type="Proteomes" id="UP000814140">
    <property type="component" value="Unassembled WGS sequence"/>
</dbReference>
<accession>A0ACB8SJL6</accession>
<reference evidence="1" key="2">
    <citation type="journal article" date="2022" name="New Phytol.">
        <title>Evolutionary transition to the ectomycorrhizal habit in the genomes of a hyperdiverse lineage of mushroom-forming fungi.</title>
        <authorList>
            <person name="Looney B."/>
            <person name="Miyauchi S."/>
            <person name="Morin E."/>
            <person name="Drula E."/>
            <person name="Courty P.E."/>
            <person name="Kohler A."/>
            <person name="Kuo A."/>
            <person name="LaButti K."/>
            <person name="Pangilinan J."/>
            <person name="Lipzen A."/>
            <person name="Riley R."/>
            <person name="Andreopoulos W."/>
            <person name="He G."/>
            <person name="Johnson J."/>
            <person name="Nolan M."/>
            <person name="Tritt A."/>
            <person name="Barry K.W."/>
            <person name="Grigoriev I.V."/>
            <person name="Nagy L.G."/>
            <person name="Hibbett D."/>
            <person name="Henrissat B."/>
            <person name="Matheny P.B."/>
            <person name="Labbe J."/>
            <person name="Martin F.M."/>
        </authorList>
    </citation>
    <scope>NUCLEOTIDE SEQUENCE</scope>
    <source>
        <strain evidence="1">HHB10654</strain>
    </source>
</reference>
<dbReference type="EMBL" id="MU277267">
    <property type="protein sequence ID" value="KAI0056275.1"/>
    <property type="molecule type" value="Genomic_DNA"/>
</dbReference>
<sequence>MNSPPEPASPISSASTDSLPLDREELQPAEAQLAAIPSSSQSGTAAESTTTKIAGKRRLPISTGKASNNRDSKSRRREEAGPRKGVWDSKEGRQKEDLIDVQISDTLKRRIGDPFDEDMIKNAS</sequence>
<organism evidence="1 2">
    <name type="scientific">Artomyces pyxidatus</name>
    <dbReference type="NCBI Taxonomy" id="48021"/>
    <lineage>
        <taxon>Eukaryota</taxon>
        <taxon>Fungi</taxon>
        <taxon>Dikarya</taxon>
        <taxon>Basidiomycota</taxon>
        <taxon>Agaricomycotina</taxon>
        <taxon>Agaricomycetes</taxon>
        <taxon>Russulales</taxon>
        <taxon>Auriscalpiaceae</taxon>
        <taxon>Artomyces</taxon>
    </lineage>
</organism>
<comment type="caution">
    <text evidence="1">The sequence shown here is derived from an EMBL/GenBank/DDBJ whole genome shotgun (WGS) entry which is preliminary data.</text>
</comment>
<gene>
    <name evidence="1" type="ORF">BV25DRAFT_1921102</name>
</gene>
<evidence type="ECO:0000313" key="2">
    <source>
        <dbReference type="Proteomes" id="UP000814140"/>
    </source>
</evidence>
<keyword evidence="2" id="KW-1185">Reference proteome</keyword>
<reference evidence="1" key="1">
    <citation type="submission" date="2021-03" db="EMBL/GenBank/DDBJ databases">
        <authorList>
            <consortium name="DOE Joint Genome Institute"/>
            <person name="Ahrendt S."/>
            <person name="Looney B.P."/>
            <person name="Miyauchi S."/>
            <person name="Morin E."/>
            <person name="Drula E."/>
            <person name="Courty P.E."/>
            <person name="Chicoki N."/>
            <person name="Fauchery L."/>
            <person name="Kohler A."/>
            <person name="Kuo A."/>
            <person name="Labutti K."/>
            <person name="Pangilinan J."/>
            <person name="Lipzen A."/>
            <person name="Riley R."/>
            <person name="Andreopoulos W."/>
            <person name="He G."/>
            <person name="Johnson J."/>
            <person name="Barry K.W."/>
            <person name="Grigoriev I.V."/>
            <person name="Nagy L."/>
            <person name="Hibbett D."/>
            <person name="Henrissat B."/>
            <person name="Matheny P.B."/>
            <person name="Labbe J."/>
            <person name="Martin F."/>
        </authorList>
    </citation>
    <scope>NUCLEOTIDE SEQUENCE</scope>
    <source>
        <strain evidence="1">HHB10654</strain>
    </source>
</reference>
<name>A0ACB8SJL6_9AGAM</name>
<proteinExistence type="predicted"/>
<protein>
    <submittedName>
        <fullName evidence="1">Uncharacterized protein</fullName>
    </submittedName>
</protein>